<keyword evidence="3" id="KW-1185">Reference proteome</keyword>
<dbReference type="RefSeq" id="WP_328741029.1">
    <property type="nucleotide sequence ID" value="NZ_CP108036.1"/>
</dbReference>
<dbReference type="EMBL" id="CP108036">
    <property type="protein sequence ID" value="WUN83900.1"/>
    <property type="molecule type" value="Genomic_DNA"/>
</dbReference>
<gene>
    <name evidence="2" type="ORF">OHA91_38625</name>
</gene>
<dbReference type="Pfam" id="PF19938">
    <property type="entry name" value="DUF6400"/>
    <property type="match status" value="1"/>
</dbReference>
<dbReference type="Proteomes" id="UP001432312">
    <property type="component" value="Chromosome"/>
</dbReference>
<protein>
    <submittedName>
        <fullName evidence="2">DUF6400 family protein</fullName>
    </submittedName>
</protein>
<accession>A0ABZ1QMV6</accession>
<proteinExistence type="predicted"/>
<feature type="region of interest" description="Disordered" evidence="1">
    <location>
        <begin position="1"/>
        <end position="22"/>
    </location>
</feature>
<evidence type="ECO:0000313" key="3">
    <source>
        <dbReference type="Proteomes" id="UP001432312"/>
    </source>
</evidence>
<dbReference type="GeneID" id="95502097"/>
<name>A0ABZ1QMV6_9ACTN</name>
<reference evidence="2" key="1">
    <citation type="submission" date="2022-10" db="EMBL/GenBank/DDBJ databases">
        <title>The complete genomes of actinobacterial strains from the NBC collection.</title>
        <authorList>
            <person name="Joergensen T.S."/>
            <person name="Alvarez Arevalo M."/>
            <person name="Sterndorff E.B."/>
            <person name="Faurdal D."/>
            <person name="Vuksanovic O."/>
            <person name="Mourched A.-S."/>
            <person name="Charusanti P."/>
            <person name="Shaw S."/>
            <person name="Blin K."/>
            <person name="Weber T."/>
        </authorList>
    </citation>
    <scope>NUCLEOTIDE SEQUENCE</scope>
    <source>
        <strain evidence="2">NBC_00303</strain>
    </source>
</reference>
<dbReference type="InterPro" id="IPR045649">
    <property type="entry name" value="DUF6400"/>
</dbReference>
<organism evidence="2 3">
    <name type="scientific">Streptomyces erythrochromogenes</name>
    <dbReference type="NCBI Taxonomy" id="285574"/>
    <lineage>
        <taxon>Bacteria</taxon>
        <taxon>Bacillati</taxon>
        <taxon>Actinomycetota</taxon>
        <taxon>Actinomycetes</taxon>
        <taxon>Kitasatosporales</taxon>
        <taxon>Streptomycetaceae</taxon>
        <taxon>Streptomyces</taxon>
    </lineage>
</organism>
<sequence>MAPHTPSPDDHTPTDAGTSGLTDFTLDLTSQEVLRRAHVMEALGPHWNPIEVLHSEETAHNLLYSGLDAQQQRLHDDLTAAGILPTREDGHAAP</sequence>
<evidence type="ECO:0000256" key="1">
    <source>
        <dbReference type="SAM" id="MobiDB-lite"/>
    </source>
</evidence>
<evidence type="ECO:0000313" key="2">
    <source>
        <dbReference type="EMBL" id="WUN83900.1"/>
    </source>
</evidence>